<accession>A0A431V2J6</accession>
<dbReference type="SUPFAM" id="SSF53383">
    <property type="entry name" value="PLP-dependent transferases"/>
    <property type="match status" value="1"/>
</dbReference>
<dbReference type="EMBL" id="RXNS01000010">
    <property type="protein sequence ID" value="RTR02986.1"/>
    <property type="molecule type" value="Genomic_DNA"/>
</dbReference>
<dbReference type="GO" id="GO:0005737">
    <property type="term" value="C:cytoplasm"/>
    <property type="evidence" value="ECO:0007669"/>
    <property type="project" value="TreeGrafter"/>
</dbReference>
<dbReference type="AlphaFoldDB" id="A0A431V2J6"/>
<keyword evidence="6" id="KW-1185">Reference proteome</keyword>
<evidence type="ECO:0000313" key="5">
    <source>
        <dbReference type="EMBL" id="RTR02986.1"/>
    </source>
</evidence>
<dbReference type="PROSITE" id="PS00868">
    <property type="entry name" value="CYS_MET_METAB_PP"/>
    <property type="match status" value="1"/>
</dbReference>
<dbReference type="Gene3D" id="3.40.640.10">
    <property type="entry name" value="Type I PLP-dependent aspartate aminotransferase-like (Major domain)"/>
    <property type="match status" value="1"/>
</dbReference>
<dbReference type="GO" id="GO:0030170">
    <property type="term" value="F:pyridoxal phosphate binding"/>
    <property type="evidence" value="ECO:0007669"/>
    <property type="project" value="InterPro"/>
</dbReference>
<name>A0A431V2J6_9GAMM</name>
<evidence type="ECO:0000256" key="1">
    <source>
        <dbReference type="ARBA" id="ARBA00001933"/>
    </source>
</evidence>
<dbReference type="PANTHER" id="PTHR11808">
    <property type="entry name" value="TRANS-SULFURATION ENZYME FAMILY MEMBER"/>
    <property type="match status" value="1"/>
</dbReference>
<evidence type="ECO:0000256" key="2">
    <source>
        <dbReference type="ARBA" id="ARBA00022898"/>
    </source>
</evidence>
<dbReference type="GO" id="GO:0016740">
    <property type="term" value="F:transferase activity"/>
    <property type="evidence" value="ECO:0007669"/>
    <property type="project" value="UniProtKB-KW"/>
</dbReference>
<comment type="cofactor">
    <cofactor evidence="1 4">
        <name>pyridoxal 5'-phosphate</name>
        <dbReference type="ChEBI" id="CHEBI:597326"/>
    </cofactor>
</comment>
<dbReference type="InterPro" id="IPR000277">
    <property type="entry name" value="Cys/Met-Metab_PyrdxlP-dep_enz"/>
</dbReference>
<dbReference type="GO" id="GO:0019346">
    <property type="term" value="P:transsulfuration"/>
    <property type="evidence" value="ECO:0007669"/>
    <property type="project" value="InterPro"/>
</dbReference>
<keyword evidence="5" id="KW-0808">Transferase</keyword>
<dbReference type="Pfam" id="PF01053">
    <property type="entry name" value="Cys_Met_Meta_PP"/>
    <property type="match status" value="1"/>
</dbReference>
<sequence>MQSTKEKYGENLQVETLAIHGGEFVDPETQASSPNLVMSSTFVPRELTGFSALDEDESAGYIYTRSGNPTVRQLEEKLCALEGSEDARCFASGIAASHALIMGRLSSGDHAIFPENNYAGTAEFLRDSLPRFGIEVSFADTTSLEAVSAAIRPETKMLWLETPCNPTLQLADIRQLASCAHGKGVRDIVVDSTFATPIGTHPIELGADFVVHSLTKYIGGHGDAMGGVVLGRKADLDALNLEATVHFGGVMSPFNAWLIMRGAATLPIRMRAHQEQAMAVAKWLEKNPAIKRVYYPGLPSHPQHDLACQQMNNFSGMIAFQTHEDGEKIASRMIEKLEHVHFAVSLGHHRSLIYWIGTEDILKSTFRHTGQAEERFHELMGKGVFRLSVGLEHAEDICSDLDRCF</sequence>
<reference evidence="5 6" key="1">
    <citation type="submission" date="2018-12" db="EMBL/GenBank/DDBJ databases">
        <authorList>
            <person name="Yu L."/>
        </authorList>
    </citation>
    <scope>NUCLEOTIDE SEQUENCE [LARGE SCALE GENOMIC DNA]</scope>
    <source>
        <strain evidence="5 6">11S</strain>
    </source>
</reference>
<dbReference type="RefSeq" id="WP_126484344.1">
    <property type="nucleotide sequence ID" value="NZ_RXNS01000010.1"/>
</dbReference>
<dbReference type="GO" id="GO:0016846">
    <property type="term" value="F:carbon-sulfur lyase activity"/>
    <property type="evidence" value="ECO:0007669"/>
    <property type="project" value="TreeGrafter"/>
</dbReference>
<dbReference type="InterPro" id="IPR015424">
    <property type="entry name" value="PyrdxlP-dep_Trfase"/>
</dbReference>
<evidence type="ECO:0000256" key="4">
    <source>
        <dbReference type="RuleBase" id="RU362118"/>
    </source>
</evidence>
<dbReference type="PIRSF" id="PIRSF001434">
    <property type="entry name" value="CGS"/>
    <property type="match status" value="1"/>
</dbReference>
<dbReference type="FunFam" id="3.40.640.10:FF:000046">
    <property type="entry name" value="Cystathionine gamma-lyase"/>
    <property type="match status" value="1"/>
</dbReference>
<dbReference type="Proteomes" id="UP000267400">
    <property type="component" value="Unassembled WGS sequence"/>
</dbReference>
<evidence type="ECO:0000256" key="3">
    <source>
        <dbReference type="PIRSR" id="PIRSR001434-2"/>
    </source>
</evidence>
<comment type="similarity">
    <text evidence="4">Belongs to the trans-sulfuration enzymes family.</text>
</comment>
<dbReference type="CDD" id="cd00614">
    <property type="entry name" value="CGS_like"/>
    <property type="match status" value="1"/>
</dbReference>
<keyword evidence="2 3" id="KW-0663">Pyridoxal phosphate</keyword>
<evidence type="ECO:0000313" key="6">
    <source>
        <dbReference type="Proteomes" id="UP000267400"/>
    </source>
</evidence>
<dbReference type="Gene3D" id="3.90.1150.10">
    <property type="entry name" value="Aspartate Aminotransferase, domain 1"/>
    <property type="match status" value="1"/>
</dbReference>
<dbReference type="OrthoDB" id="9805807at2"/>
<dbReference type="InterPro" id="IPR054542">
    <property type="entry name" value="Cys_met_metab_PP"/>
</dbReference>
<dbReference type="InterPro" id="IPR015421">
    <property type="entry name" value="PyrdxlP-dep_Trfase_major"/>
</dbReference>
<organism evidence="5 6">
    <name type="scientific">Halomonas nitroreducens</name>
    <dbReference type="NCBI Taxonomy" id="447425"/>
    <lineage>
        <taxon>Bacteria</taxon>
        <taxon>Pseudomonadati</taxon>
        <taxon>Pseudomonadota</taxon>
        <taxon>Gammaproteobacteria</taxon>
        <taxon>Oceanospirillales</taxon>
        <taxon>Halomonadaceae</taxon>
        <taxon>Halomonas</taxon>
    </lineage>
</organism>
<gene>
    <name evidence="5" type="ORF">EKG36_11900</name>
</gene>
<proteinExistence type="inferred from homology"/>
<comment type="caution">
    <text evidence="5">The sequence shown here is derived from an EMBL/GenBank/DDBJ whole genome shotgun (WGS) entry which is preliminary data.</text>
</comment>
<dbReference type="InterPro" id="IPR015422">
    <property type="entry name" value="PyrdxlP-dep_Trfase_small"/>
</dbReference>
<feature type="modified residue" description="N6-(pyridoxal phosphate)lysine" evidence="3">
    <location>
        <position position="216"/>
    </location>
</feature>
<protein>
    <submittedName>
        <fullName evidence="5">PLP-dependent transferase</fullName>
    </submittedName>
</protein>